<dbReference type="GO" id="GO:0009295">
    <property type="term" value="C:nucleoid"/>
    <property type="evidence" value="ECO:0007669"/>
    <property type="project" value="TreeGrafter"/>
</dbReference>
<dbReference type="PIRSF" id="PIRSF002070">
    <property type="entry name" value="SSB"/>
    <property type="match status" value="1"/>
</dbReference>
<keyword evidence="1 2" id="KW-0238">DNA-binding</keyword>
<dbReference type="InterPro" id="IPR011344">
    <property type="entry name" value="ssDNA-bd"/>
</dbReference>
<evidence type="ECO:0000256" key="2">
    <source>
        <dbReference type="HAMAP-Rule" id="MF_00984"/>
    </source>
</evidence>
<dbReference type="InterPro" id="IPR012340">
    <property type="entry name" value="NA-bd_OB-fold"/>
</dbReference>
<evidence type="ECO:0000256" key="3">
    <source>
        <dbReference type="PIRNR" id="PIRNR002070"/>
    </source>
</evidence>
<name>A0A7V7UVS1_9BACI</name>
<dbReference type="Pfam" id="PF00436">
    <property type="entry name" value="SSB"/>
    <property type="match status" value="1"/>
</dbReference>
<dbReference type="Gene3D" id="2.40.50.140">
    <property type="entry name" value="Nucleic acid-binding proteins"/>
    <property type="match status" value="1"/>
</dbReference>
<proteinExistence type="inferred from homology"/>
<dbReference type="NCBIfam" id="TIGR00621">
    <property type="entry name" value="ssb"/>
    <property type="match status" value="1"/>
</dbReference>
<dbReference type="GO" id="GO:0006260">
    <property type="term" value="P:DNA replication"/>
    <property type="evidence" value="ECO:0007669"/>
    <property type="project" value="InterPro"/>
</dbReference>
<evidence type="ECO:0000313" key="5">
    <source>
        <dbReference type="Proteomes" id="UP000441354"/>
    </source>
</evidence>
<organism evidence="4 5">
    <name type="scientific">Bacillus mesophilum</name>
    <dbReference type="NCBI Taxonomy" id="1071718"/>
    <lineage>
        <taxon>Bacteria</taxon>
        <taxon>Bacillati</taxon>
        <taxon>Bacillota</taxon>
        <taxon>Bacilli</taxon>
        <taxon>Bacillales</taxon>
        <taxon>Bacillaceae</taxon>
        <taxon>Bacillus</taxon>
    </lineage>
</organism>
<comment type="subunit">
    <text evidence="2">Homotetramer.</text>
</comment>
<keyword evidence="5" id="KW-1185">Reference proteome</keyword>
<dbReference type="CDD" id="cd04496">
    <property type="entry name" value="SSB_OBF"/>
    <property type="match status" value="1"/>
</dbReference>
<dbReference type="EMBL" id="WBOT01000012">
    <property type="protein sequence ID" value="KAB2329464.1"/>
    <property type="molecule type" value="Genomic_DNA"/>
</dbReference>
<dbReference type="RefSeq" id="WP_151576037.1">
    <property type="nucleotide sequence ID" value="NZ_WBOT01000012.1"/>
</dbReference>
<dbReference type="PROSITE" id="PS50935">
    <property type="entry name" value="SSB"/>
    <property type="match status" value="1"/>
</dbReference>
<dbReference type="PANTHER" id="PTHR10302">
    <property type="entry name" value="SINGLE-STRANDED DNA-BINDING PROTEIN"/>
    <property type="match status" value="1"/>
</dbReference>
<dbReference type="PANTHER" id="PTHR10302:SF27">
    <property type="entry name" value="SINGLE-STRANDED DNA-BINDING PROTEIN"/>
    <property type="match status" value="1"/>
</dbReference>
<dbReference type="HAMAP" id="MF_00984">
    <property type="entry name" value="SSB"/>
    <property type="match status" value="1"/>
</dbReference>
<evidence type="ECO:0000256" key="1">
    <source>
        <dbReference type="ARBA" id="ARBA00023125"/>
    </source>
</evidence>
<gene>
    <name evidence="4" type="ORF">F7732_21300</name>
</gene>
<dbReference type="GO" id="GO:0003697">
    <property type="term" value="F:single-stranded DNA binding"/>
    <property type="evidence" value="ECO:0007669"/>
    <property type="project" value="UniProtKB-UniRule"/>
</dbReference>
<reference evidence="4 5" key="1">
    <citation type="journal article" date="2014" name="Arch. Microbiol.">
        <title>Bacillus mesophilum sp. nov., strain IITR-54T, a novel 4-chlorobiphenyl dechlorinating bacterium.</title>
        <authorList>
            <person name="Manickam N."/>
            <person name="Singh N.K."/>
            <person name="Bajaj A."/>
            <person name="Kumar R.M."/>
            <person name="Kaur G."/>
            <person name="Kaur N."/>
            <person name="Bala M."/>
            <person name="Kumar A."/>
            <person name="Mayilraj S."/>
        </authorList>
    </citation>
    <scope>NUCLEOTIDE SEQUENCE [LARGE SCALE GENOMIC DNA]</scope>
    <source>
        <strain evidence="4 5">IITR-54</strain>
    </source>
</reference>
<comment type="caution">
    <text evidence="4">The sequence shown here is derived from an EMBL/GenBank/DDBJ whole genome shotgun (WGS) entry which is preliminary data.</text>
</comment>
<evidence type="ECO:0000313" key="4">
    <source>
        <dbReference type="EMBL" id="KAB2329464.1"/>
    </source>
</evidence>
<dbReference type="Proteomes" id="UP000441354">
    <property type="component" value="Unassembled WGS sequence"/>
</dbReference>
<dbReference type="InterPro" id="IPR000424">
    <property type="entry name" value="Primosome_PriB/ssb"/>
</dbReference>
<sequence>MLNLINKSIFNGRLVKDPVFRKLPEDNAVVSFSVAVKRSYKNNHQEYDADFIPCIAWGNKAKLYADRLKKGMLVGISGSLRSRTYEDGETGKKHGVLEVLVEELDFLEPKTQQKNDVDFKLSEDPLS</sequence>
<protein>
    <recommendedName>
        <fullName evidence="2 3">Single-stranded DNA-binding protein</fullName>
        <shortName evidence="2">SSB</shortName>
    </recommendedName>
</protein>
<dbReference type="SUPFAM" id="SSF50249">
    <property type="entry name" value="Nucleic acid-binding proteins"/>
    <property type="match status" value="1"/>
</dbReference>
<comment type="caution">
    <text evidence="2">Lacks conserved residue(s) required for the propagation of feature annotation.</text>
</comment>
<dbReference type="AlphaFoldDB" id="A0A7V7UVS1"/>
<accession>A0A7V7UVS1</accession>